<organism evidence="5 6">
    <name type="scientific">Penicillium flavigenum</name>
    <dbReference type="NCBI Taxonomy" id="254877"/>
    <lineage>
        <taxon>Eukaryota</taxon>
        <taxon>Fungi</taxon>
        <taxon>Dikarya</taxon>
        <taxon>Ascomycota</taxon>
        <taxon>Pezizomycotina</taxon>
        <taxon>Eurotiomycetes</taxon>
        <taxon>Eurotiomycetidae</taxon>
        <taxon>Eurotiales</taxon>
        <taxon>Aspergillaceae</taxon>
        <taxon>Penicillium</taxon>
    </lineage>
</organism>
<dbReference type="Pfam" id="PF00348">
    <property type="entry name" value="polyprenyl_synt"/>
    <property type="match status" value="1"/>
</dbReference>
<dbReference type="EMBL" id="MLQL01000015">
    <property type="protein sequence ID" value="OQE20910.1"/>
    <property type="molecule type" value="Genomic_DNA"/>
</dbReference>
<dbReference type="InterPro" id="IPR000092">
    <property type="entry name" value="Polyprenyl_synt"/>
</dbReference>
<sequence length="156" mass="17718">MLMYIADSTAKLDDIQDTSSVRRGKPVAHHIFGIGQTVNSATYRINEALRLVQRLSTSAISIYSEEMRNLHLGQAHGLRWSYYTQMPTLEQYITMVDGKTGGLFRLITRLMKSEATTDKDLHLSHFANLLGRHFQTRDDYQNLSSVEVLCHSCALL</sequence>
<comment type="caution">
    <text evidence="5">The sequence shown here is derived from an EMBL/GenBank/DDBJ whole genome shotgun (WGS) entry which is preliminary data.</text>
</comment>
<keyword evidence="3" id="KW-0479">Metal-binding</keyword>
<dbReference type="Proteomes" id="UP000191342">
    <property type="component" value="Unassembled WGS sequence"/>
</dbReference>
<dbReference type="AlphaFoldDB" id="A0A1V6T4R2"/>
<evidence type="ECO:0000313" key="6">
    <source>
        <dbReference type="Proteomes" id="UP000191342"/>
    </source>
</evidence>
<reference evidence="6" key="1">
    <citation type="journal article" date="2017" name="Nat. Microbiol.">
        <title>Global analysis of biosynthetic gene clusters reveals vast potential of secondary metabolite production in Penicillium species.</title>
        <authorList>
            <person name="Nielsen J.C."/>
            <person name="Grijseels S."/>
            <person name="Prigent S."/>
            <person name="Ji B."/>
            <person name="Dainat J."/>
            <person name="Nielsen K.F."/>
            <person name="Frisvad J.C."/>
            <person name="Workman M."/>
            <person name="Nielsen J."/>
        </authorList>
    </citation>
    <scope>NUCLEOTIDE SEQUENCE [LARGE SCALE GENOMIC DNA]</scope>
    <source>
        <strain evidence="6">IBT 14082</strain>
    </source>
</reference>
<dbReference type="OrthoDB" id="6921389at2759"/>
<dbReference type="GO" id="GO:0004659">
    <property type="term" value="F:prenyltransferase activity"/>
    <property type="evidence" value="ECO:0007669"/>
    <property type="project" value="InterPro"/>
</dbReference>
<keyword evidence="6" id="KW-1185">Reference proteome</keyword>
<comment type="pathway">
    <text evidence="1">Secondary metabolite biosynthesis.</text>
</comment>
<dbReference type="GO" id="GO:0043386">
    <property type="term" value="P:mycotoxin biosynthetic process"/>
    <property type="evidence" value="ECO:0007669"/>
    <property type="project" value="UniProtKB-ARBA"/>
</dbReference>
<dbReference type="PANTHER" id="PTHR12001">
    <property type="entry name" value="GERANYLGERANYL PYROPHOSPHATE SYNTHASE"/>
    <property type="match status" value="1"/>
</dbReference>
<evidence type="ECO:0000256" key="1">
    <source>
        <dbReference type="ARBA" id="ARBA00005179"/>
    </source>
</evidence>
<gene>
    <name evidence="5" type="ORF">PENFLA_c015G01631</name>
</gene>
<evidence type="ECO:0000256" key="2">
    <source>
        <dbReference type="ARBA" id="ARBA00022679"/>
    </source>
</evidence>
<keyword evidence="2" id="KW-0808">Transferase</keyword>
<keyword evidence="4" id="KW-0460">Magnesium</keyword>
<dbReference type="InterPro" id="IPR008949">
    <property type="entry name" value="Isoprenoid_synthase_dom_sf"/>
</dbReference>
<evidence type="ECO:0000313" key="5">
    <source>
        <dbReference type="EMBL" id="OQE20910.1"/>
    </source>
</evidence>
<dbReference type="GO" id="GO:0046872">
    <property type="term" value="F:metal ion binding"/>
    <property type="evidence" value="ECO:0007669"/>
    <property type="project" value="UniProtKB-KW"/>
</dbReference>
<accession>A0A1V6T4R2</accession>
<proteinExistence type="predicted"/>
<name>A0A1V6T4R2_9EURO</name>
<dbReference type="STRING" id="254877.A0A1V6T4R2"/>
<protein>
    <submittedName>
        <fullName evidence="5">Uncharacterized protein</fullName>
    </submittedName>
</protein>
<dbReference type="GO" id="GO:0046165">
    <property type="term" value="P:alcohol biosynthetic process"/>
    <property type="evidence" value="ECO:0007669"/>
    <property type="project" value="UniProtKB-ARBA"/>
</dbReference>
<evidence type="ECO:0000256" key="3">
    <source>
        <dbReference type="ARBA" id="ARBA00022723"/>
    </source>
</evidence>
<dbReference type="SUPFAM" id="SSF48576">
    <property type="entry name" value="Terpenoid synthases"/>
    <property type="match status" value="1"/>
</dbReference>
<evidence type="ECO:0000256" key="4">
    <source>
        <dbReference type="ARBA" id="ARBA00022842"/>
    </source>
</evidence>
<dbReference type="PANTHER" id="PTHR12001:SF72">
    <property type="entry name" value="THIJ_PFPI FAMILY PROTEIN (AFU_ORTHOLOGUE AFUA_3G01210)-RELATED"/>
    <property type="match status" value="1"/>
</dbReference>
<dbReference type="GO" id="GO:0008299">
    <property type="term" value="P:isoprenoid biosynthetic process"/>
    <property type="evidence" value="ECO:0007669"/>
    <property type="project" value="InterPro"/>
</dbReference>
<dbReference type="Gene3D" id="1.10.600.10">
    <property type="entry name" value="Farnesyl Diphosphate Synthase"/>
    <property type="match status" value="1"/>
</dbReference>